<proteinExistence type="predicted"/>
<name>A0A7W9EFK7_9SPHN</name>
<gene>
    <name evidence="3" type="ORF">FHS49_003451</name>
</gene>
<evidence type="ECO:0008006" key="5">
    <source>
        <dbReference type="Google" id="ProtNLM"/>
    </source>
</evidence>
<feature type="region of interest" description="Disordered" evidence="1">
    <location>
        <begin position="41"/>
        <end position="80"/>
    </location>
</feature>
<feature type="compositionally biased region" description="Polar residues" evidence="1">
    <location>
        <begin position="55"/>
        <end position="66"/>
    </location>
</feature>
<dbReference type="Proteomes" id="UP000549617">
    <property type="component" value="Unassembled WGS sequence"/>
</dbReference>
<keyword evidence="2" id="KW-0812">Transmembrane</keyword>
<organism evidence="3 4">
    <name type="scientific">Sphingobium boeckii</name>
    <dbReference type="NCBI Taxonomy" id="1082345"/>
    <lineage>
        <taxon>Bacteria</taxon>
        <taxon>Pseudomonadati</taxon>
        <taxon>Pseudomonadota</taxon>
        <taxon>Alphaproteobacteria</taxon>
        <taxon>Sphingomonadales</taxon>
        <taxon>Sphingomonadaceae</taxon>
        <taxon>Sphingobium</taxon>
    </lineage>
</organism>
<dbReference type="RefSeq" id="WP_184021299.1">
    <property type="nucleotide sequence ID" value="NZ_JACIJC010000005.1"/>
</dbReference>
<accession>A0A7W9EFK7</accession>
<dbReference type="AlphaFoldDB" id="A0A7W9EFK7"/>
<protein>
    <recommendedName>
        <fullName evidence="5">Heme exporter protein D</fullName>
    </recommendedName>
</protein>
<keyword evidence="2" id="KW-0472">Membrane</keyword>
<keyword evidence="4" id="KW-1185">Reference proteome</keyword>
<evidence type="ECO:0000256" key="2">
    <source>
        <dbReference type="SAM" id="Phobius"/>
    </source>
</evidence>
<evidence type="ECO:0000313" key="4">
    <source>
        <dbReference type="Proteomes" id="UP000549617"/>
    </source>
</evidence>
<evidence type="ECO:0000256" key="1">
    <source>
        <dbReference type="SAM" id="MobiDB-lite"/>
    </source>
</evidence>
<keyword evidence="2" id="KW-1133">Transmembrane helix</keyword>
<comment type="caution">
    <text evidence="3">The sequence shown here is derived from an EMBL/GenBank/DDBJ whole genome shotgun (WGS) entry which is preliminary data.</text>
</comment>
<reference evidence="3 4" key="1">
    <citation type="submission" date="2020-08" db="EMBL/GenBank/DDBJ databases">
        <title>Genomic Encyclopedia of Type Strains, Phase IV (KMG-IV): sequencing the most valuable type-strain genomes for metagenomic binning, comparative biology and taxonomic classification.</title>
        <authorList>
            <person name="Goeker M."/>
        </authorList>
    </citation>
    <scope>NUCLEOTIDE SEQUENCE [LARGE SCALE GENOMIC DNA]</scope>
    <source>
        <strain evidence="3 4">DSM 25079</strain>
    </source>
</reference>
<dbReference type="EMBL" id="JACIJC010000005">
    <property type="protein sequence ID" value="MBB5687423.1"/>
    <property type="molecule type" value="Genomic_DNA"/>
</dbReference>
<feature type="transmembrane region" description="Helical" evidence="2">
    <location>
        <begin position="6"/>
        <end position="27"/>
    </location>
</feature>
<sequence length="80" mass="8128">MNHWPFIIAAYALTVIGTAGVTLWAFISMRKAEALASALKRPSSPFVPSEVEGSGATSEGVSTALDTNGMGESSGLGKGA</sequence>
<evidence type="ECO:0000313" key="3">
    <source>
        <dbReference type="EMBL" id="MBB5687423.1"/>
    </source>
</evidence>